<reference evidence="3" key="1">
    <citation type="journal article" date="2013" name="Nature">
        <title>Pan genome of the phytoplankton Emiliania underpins its global distribution.</title>
        <authorList>
            <person name="Read B.A."/>
            <person name="Kegel J."/>
            <person name="Klute M.J."/>
            <person name="Kuo A."/>
            <person name="Lefebvre S.C."/>
            <person name="Maumus F."/>
            <person name="Mayer C."/>
            <person name="Miller J."/>
            <person name="Monier A."/>
            <person name="Salamov A."/>
            <person name="Young J."/>
            <person name="Aguilar M."/>
            <person name="Claverie J.M."/>
            <person name="Frickenhaus S."/>
            <person name="Gonzalez K."/>
            <person name="Herman E.K."/>
            <person name="Lin Y.C."/>
            <person name="Napier J."/>
            <person name="Ogata H."/>
            <person name="Sarno A.F."/>
            <person name="Shmutz J."/>
            <person name="Schroeder D."/>
            <person name="de Vargas C."/>
            <person name="Verret F."/>
            <person name="von Dassow P."/>
            <person name="Valentin K."/>
            <person name="Van de Peer Y."/>
            <person name="Wheeler G."/>
            <person name="Dacks J.B."/>
            <person name="Delwiche C.F."/>
            <person name="Dyhrman S.T."/>
            <person name="Glockner G."/>
            <person name="John U."/>
            <person name="Richards T."/>
            <person name="Worden A.Z."/>
            <person name="Zhang X."/>
            <person name="Grigoriev I.V."/>
            <person name="Allen A.E."/>
            <person name="Bidle K."/>
            <person name="Borodovsky M."/>
            <person name="Bowler C."/>
            <person name="Brownlee C."/>
            <person name="Cock J.M."/>
            <person name="Elias M."/>
            <person name="Gladyshev V.N."/>
            <person name="Groth M."/>
            <person name="Guda C."/>
            <person name="Hadaegh A."/>
            <person name="Iglesias-Rodriguez M.D."/>
            <person name="Jenkins J."/>
            <person name="Jones B.M."/>
            <person name="Lawson T."/>
            <person name="Leese F."/>
            <person name="Lindquist E."/>
            <person name="Lobanov A."/>
            <person name="Lomsadze A."/>
            <person name="Malik S.B."/>
            <person name="Marsh M.E."/>
            <person name="Mackinder L."/>
            <person name="Mock T."/>
            <person name="Mueller-Roeber B."/>
            <person name="Pagarete A."/>
            <person name="Parker M."/>
            <person name="Probert I."/>
            <person name="Quesneville H."/>
            <person name="Raines C."/>
            <person name="Rensing S.A."/>
            <person name="Riano-Pachon D.M."/>
            <person name="Richier S."/>
            <person name="Rokitta S."/>
            <person name="Shiraiwa Y."/>
            <person name="Soanes D.M."/>
            <person name="van der Giezen M."/>
            <person name="Wahlund T.M."/>
            <person name="Williams B."/>
            <person name="Wilson W."/>
            <person name="Wolfe G."/>
            <person name="Wurch L.L."/>
        </authorList>
    </citation>
    <scope>NUCLEOTIDE SEQUENCE</scope>
</reference>
<evidence type="ECO:0000256" key="1">
    <source>
        <dbReference type="SAM" id="MobiDB-lite"/>
    </source>
</evidence>
<dbReference type="KEGG" id="ehx:EMIHUDRAFT_437424"/>
<dbReference type="HOGENOM" id="CLU_454515_0_0_1"/>
<feature type="compositionally biased region" description="Low complexity" evidence="1">
    <location>
        <begin position="442"/>
        <end position="453"/>
    </location>
</feature>
<feature type="region of interest" description="Disordered" evidence="1">
    <location>
        <begin position="1"/>
        <end position="83"/>
    </location>
</feature>
<feature type="compositionally biased region" description="Low complexity" evidence="1">
    <location>
        <begin position="126"/>
        <end position="146"/>
    </location>
</feature>
<feature type="compositionally biased region" description="Low complexity" evidence="1">
    <location>
        <begin position="65"/>
        <end position="83"/>
    </location>
</feature>
<keyword evidence="3" id="KW-1185">Reference proteome</keyword>
<feature type="region of interest" description="Disordered" evidence="1">
    <location>
        <begin position="315"/>
        <end position="348"/>
    </location>
</feature>
<feature type="compositionally biased region" description="Basic and acidic residues" evidence="1">
    <location>
        <begin position="50"/>
        <end position="60"/>
    </location>
</feature>
<dbReference type="Proteomes" id="UP000013827">
    <property type="component" value="Unassembled WGS sequence"/>
</dbReference>
<dbReference type="PaxDb" id="2903-EOD12118"/>
<dbReference type="GeneID" id="17258239"/>
<protein>
    <submittedName>
        <fullName evidence="2">Uncharacterized protein</fullName>
    </submittedName>
</protein>
<dbReference type="AlphaFoldDB" id="A0A0D3ILI3"/>
<proteinExistence type="predicted"/>
<feature type="compositionally biased region" description="Pro residues" evidence="1">
    <location>
        <begin position="511"/>
        <end position="537"/>
    </location>
</feature>
<feature type="region of interest" description="Disordered" evidence="1">
    <location>
        <begin position="505"/>
        <end position="543"/>
    </location>
</feature>
<organism evidence="2 3">
    <name type="scientific">Emiliania huxleyi (strain CCMP1516)</name>
    <dbReference type="NCBI Taxonomy" id="280463"/>
    <lineage>
        <taxon>Eukaryota</taxon>
        <taxon>Haptista</taxon>
        <taxon>Haptophyta</taxon>
        <taxon>Prymnesiophyceae</taxon>
        <taxon>Isochrysidales</taxon>
        <taxon>Noelaerhabdaceae</taxon>
        <taxon>Emiliania</taxon>
    </lineage>
</organism>
<dbReference type="RefSeq" id="XP_005764547.1">
    <property type="nucleotide sequence ID" value="XM_005764490.1"/>
</dbReference>
<dbReference type="EnsemblProtists" id="EOD12118">
    <property type="protein sequence ID" value="EOD12118"/>
    <property type="gene ID" value="EMIHUDRAFT_437424"/>
</dbReference>
<name>A0A0D3ILI3_EMIH1</name>
<reference evidence="2" key="2">
    <citation type="submission" date="2024-10" db="UniProtKB">
        <authorList>
            <consortium name="EnsemblProtists"/>
        </authorList>
    </citation>
    <scope>IDENTIFICATION</scope>
</reference>
<sequence length="601" mass="59970">MTLQMQRLSPTPMMHQPLSPSPMQQRAVSTPPRRLRPQGVAQGALGRPPADPREFPRGEYEYDEMAAASGASSPAGGAPASMRAGACPALHSCASSHSPPAVPGPAVPGCSPGPGHGCMSPVHSCSPVHSLQSGSPSSGSCRGSPSQIPPKKGAHKERVAPARSRLATQLPASCLAEQAEALLREAGGSMLFSQFCSKLYEARPTARSELLGAGGPKKWASTHFTYSAGATPGTDSLSLAASLTLRFARHSNERWGVRLKGQPDTQPHVEAVRPPRSHGEALWGHHAATAALKAASGAVALQLVRRGGGEAAGRACEAAGTHGGSSSARAASPPPTAPREGGGGGAGGGWPGGAGGCCGGAVDAAVGVGPAFVAGTGPLPERLSAVESFAASQLRAPLARTVGGIVGRVAALEQILMPEGEAGGGAAPGLGERVERLERLAAQRAASRQAAAQPQPPPHGCAAEAPRSQPAEPVLLPPSAFGSSAFFGGVTPASPPASIRSAWMESSGTVAPPPLAQAPASSPPATSPPAAVPPASPAPGGAAAMPLPTKVEAIRSALSLPAGVALLATIQDANAQLGLSQEGGLVAQADRLLQVLSDRLV</sequence>
<evidence type="ECO:0000313" key="2">
    <source>
        <dbReference type="EnsemblProtists" id="EOD12118"/>
    </source>
</evidence>
<feature type="region of interest" description="Disordered" evidence="1">
    <location>
        <begin position="126"/>
        <end position="162"/>
    </location>
</feature>
<feature type="region of interest" description="Disordered" evidence="1">
    <location>
        <begin position="442"/>
        <end position="475"/>
    </location>
</feature>
<accession>A0A0D3ILI3</accession>
<feature type="compositionally biased region" description="Low complexity" evidence="1">
    <location>
        <begin position="315"/>
        <end position="331"/>
    </location>
</feature>
<evidence type="ECO:0000313" key="3">
    <source>
        <dbReference type="Proteomes" id="UP000013827"/>
    </source>
</evidence>